<evidence type="ECO:0000259" key="1">
    <source>
        <dbReference type="PROSITE" id="PS50181"/>
    </source>
</evidence>
<protein>
    <recommendedName>
        <fullName evidence="1">F-box domain-containing protein</fullName>
    </recommendedName>
</protein>
<comment type="caution">
    <text evidence="2">The sequence shown here is derived from an EMBL/GenBank/DDBJ whole genome shotgun (WGS) entry which is preliminary data.</text>
</comment>
<proteinExistence type="predicted"/>
<accession>A0AAD7B3Z7</accession>
<feature type="domain" description="F-box" evidence="1">
    <location>
        <begin position="19"/>
        <end position="63"/>
    </location>
</feature>
<evidence type="ECO:0000313" key="2">
    <source>
        <dbReference type="EMBL" id="KAJ7609878.1"/>
    </source>
</evidence>
<dbReference type="Pfam" id="PF12937">
    <property type="entry name" value="F-box-like"/>
    <property type="match status" value="1"/>
</dbReference>
<dbReference type="SUPFAM" id="SSF81383">
    <property type="entry name" value="F-box domain"/>
    <property type="match status" value="1"/>
</dbReference>
<name>A0AAD7B3Z7_9AGAR</name>
<dbReference type="EMBL" id="JARKIF010000037">
    <property type="protein sequence ID" value="KAJ7609878.1"/>
    <property type="molecule type" value="Genomic_DNA"/>
</dbReference>
<dbReference type="AlphaFoldDB" id="A0AAD7B3Z7"/>
<reference evidence="2" key="1">
    <citation type="submission" date="2023-03" db="EMBL/GenBank/DDBJ databases">
        <title>Massive genome expansion in bonnet fungi (Mycena s.s.) driven by repeated elements and novel gene families across ecological guilds.</title>
        <authorList>
            <consortium name="Lawrence Berkeley National Laboratory"/>
            <person name="Harder C.B."/>
            <person name="Miyauchi S."/>
            <person name="Viragh M."/>
            <person name="Kuo A."/>
            <person name="Thoen E."/>
            <person name="Andreopoulos B."/>
            <person name="Lu D."/>
            <person name="Skrede I."/>
            <person name="Drula E."/>
            <person name="Henrissat B."/>
            <person name="Morin E."/>
            <person name="Kohler A."/>
            <person name="Barry K."/>
            <person name="LaButti K."/>
            <person name="Morin E."/>
            <person name="Salamov A."/>
            <person name="Lipzen A."/>
            <person name="Mereny Z."/>
            <person name="Hegedus B."/>
            <person name="Baldrian P."/>
            <person name="Stursova M."/>
            <person name="Weitz H."/>
            <person name="Taylor A."/>
            <person name="Grigoriev I.V."/>
            <person name="Nagy L.G."/>
            <person name="Martin F."/>
            <person name="Kauserud H."/>
        </authorList>
    </citation>
    <scope>NUCLEOTIDE SEQUENCE</scope>
    <source>
        <strain evidence="2">9284</strain>
    </source>
</reference>
<sequence>MSFFKKRASKRKSTKVSPEWGLPALPNEVIPSILTHLDERALSSVARVSLRFNELSTRVWLARYGVTPSKFSSDHLVFDARRWPASAFPAANTALWLRSHSLTDFTCILPPAFHSSIIQQLTTFVSSFSITRMALDFGHDMILRAKESNQIPRDLRILLSTIIDDSPTTVVILQHGLFTCRPGALRRWSPETGHYKGGWAEATYSAITMHDGSRQNVPTISSLTMLNISPLNAAAPVPFDQWKLVVVDASLLTELDLSVKLTPDEWDVILDALALPNLQHVGLWAQAISVTTSTLFLNRHPTVHTLKNMTRTITPSPDGPSLRLPQLDTLNALAPYVITVLRSSEPSSTRLPRLALIELRPHAQLDEALLLASAHAPLTSLALWTFSLPRTRTPKITFPTVHRLILNEPQITALMDDALPAFLAVAFPALDCLEVNYAWMSDVGLSAKHIEKQNTALARRVAAVNPGVRVLVDSGNWTV</sequence>
<keyword evidence="3" id="KW-1185">Reference proteome</keyword>
<dbReference type="InterPro" id="IPR001810">
    <property type="entry name" value="F-box_dom"/>
</dbReference>
<dbReference type="PROSITE" id="PS50181">
    <property type="entry name" value="FBOX"/>
    <property type="match status" value="1"/>
</dbReference>
<dbReference type="InterPro" id="IPR036047">
    <property type="entry name" value="F-box-like_dom_sf"/>
</dbReference>
<evidence type="ECO:0000313" key="3">
    <source>
        <dbReference type="Proteomes" id="UP001221142"/>
    </source>
</evidence>
<organism evidence="2 3">
    <name type="scientific">Roridomyces roridus</name>
    <dbReference type="NCBI Taxonomy" id="1738132"/>
    <lineage>
        <taxon>Eukaryota</taxon>
        <taxon>Fungi</taxon>
        <taxon>Dikarya</taxon>
        <taxon>Basidiomycota</taxon>
        <taxon>Agaricomycotina</taxon>
        <taxon>Agaricomycetes</taxon>
        <taxon>Agaricomycetidae</taxon>
        <taxon>Agaricales</taxon>
        <taxon>Marasmiineae</taxon>
        <taxon>Mycenaceae</taxon>
        <taxon>Roridomyces</taxon>
    </lineage>
</organism>
<gene>
    <name evidence="2" type="ORF">FB45DRAFT_1066441</name>
</gene>
<dbReference type="Proteomes" id="UP001221142">
    <property type="component" value="Unassembled WGS sequence"/>
</dbReference>